<dbReference type="PROSITE" id="PS51257">
    <property type="entry name" value="PROKAR_LIPOPROTEIN"/>
    <property type="match status" value="1"/>
</dbReference>
<evidence type="ECO:0000313" key="2">
    <source>
        <dbReference type="EMBL" id="OXM13349.1"/>
    </source>
</evidence>
<organism evidence="2 3">
    <name type="scientific">Paenibacillus herberti</name>
    <dbReference type="NCBI Taxonomy" id="1619309"/>
    <lineage>
        <taxon>Bacteria</taxon>
        <taxon>Bacillati</taxon>
        <taxon>Bacillota</taxon>
        <taxon>Bacilli</taxon>
        <taxon>Bacillales</taxon>
        <taxon>Paenibacillaceae</taxon>
        <taxon>Paenibacillus</taxon>
    </lineage>
</organism>
<dbReference type="InterPro" id="IPR050490">
    <property type="entry name" value="Bact_solute-bd_prot1"/>
</dbReference>
<keyword evidence="1" id="KW-0732">Signal</keyword>
<dbReference type="InterPro" id="IPR006059">
    <property type="entry name" value="SBP"/>
</dbReference>
<evidence type="ECO:0000313" key="3">
    <source>
        <dbReference type="Proteomes" id="UP000215145"/>
    </source>
</evidence>
<gene>
    <name evidence="2" type="ORF">CGZ75_19990</name>
</gene>
<sequence>MVKLRIRLTLLMLVVLVVSGCSSGDSNESPNEMKTLTLWYWNRALDENLIQSVQKQFPNIRINAQKIGGDFKSKLKTTLAAGTGGPDIIAMNDWVAEMFPNSDRFYDLYELGAKEIEPDFLDWKWQLGVAPDGKMIALPIDTGPTALFYRADLFQQAGLPSEPDEVHAAMVTWEDYFAAGKL</sequence>
<dbReference type="RefSeq" id="WP_089526057.1">
    <property type="nucleotide sequence ID" value="NZ_NMUQ01000003.1"/>
</dbReference>
<evidence type="ECO:0008006" key="4">
    <source>
        <dbReference type="Google" id="ProtNLM"/>
    </source>
</evidence>
<dbReference type="SUPFAM" id="SSF53850">
    <property type="entry name" value="Periplasmic binding protein-like II"/>
    <property type="match status" value="1"/>
</dbReference>
<dbReference type="OrthoDB" id="9768630at2"/>
<dbReference type="Pfam" id="PF13416">
    <property type="entry name" value="SBP_bac_8"/>
    <property type="match status" value="1"/>
</dbReference>
<dbReference type="PANTHER" id="PTHR43649:SF32">
    <property type="entry name" value="SUGAR BINDING SECRETED PROTEIN"/>
    <property type="match status" value="1"/>
</dbReference>
<feature type="chain" id="PRO_5038973826" description="Sugar ABC transporter substrate-binding protein" evidence="1">
    <location>
        <begin position="24"/>
        <end position="182"/>
    </location>
</feature>
<comment type="caution">
    <text evidence="2">The sequence shown here is derived from an EMBL/GenBank/DDBJ whole genome shotgun (WGS) entry which is preliminary data.</text>
</comment>
<dbReference type="Proteomes" id="UP000215145">
    <property type="component" value="Unassembled WGS sequence"/>
</dbReference>
<dbReference type="Gene3D" id="3.40.190.10">
    <property type="entry name" value="Periplasmic binding protein-like II"/>
    <property type="match status" value="1"/>
</dbReference>
<dbReference type="AlphaFoldDB" id="A0A229NUP9"/>
<accession>A0A229NUP9</accession>
<reference evidence="2 3" key="1">
    <citation type="submission" date="2017-07" db="EMBL/GenBank/DDBJ databases">
        <title>Paenibacillus herberti R33 genome sequencing and assembly.</title>
        <authorList>
            <person name="Su W."/>
        </authorList>
    </citation>
    <scope>NUCLEOTIDE SEQUENCE [LARGE SCALE GENOMIC DNA]</scope>
    <source>
        <strain evidence="2 3">R33</strain>
    </source>
</reference>
<keyword evidence="3" id="KW-1185">Reference proteome</keyword>
<proteinExistence type="predicted"/>
<name>A0A229NUP9_9BACL</name>
<dbReference type="PANTHER" id="PTHR43649">
    <property type="entry name" value="ARABINOSE-BINDING PROTEIN-RELATED"/>
    <property type="match status" value="1"/>
</dbReference>
<evidence type="ECO:0000256" key="1">
    <source>
        <dbReference type="SAM" id="SignalP"/>
    </source>
</evidence>
<dbReference type="EMBL" id="NMUQ01000003">
    <property type="protein sequence ID" value="OXM13349.1"/>
    <property type="molecule type" value="Genomic_DNA"/>
</dbReference>
<protein>
    <recommendedName>
        <fullName evidence="4">Sugar ABC transporter substrate-binding protein</fullName>
    </recommendedName>
</protein>
<feature type="signal peptide" evidence="1">
    <location>
        <begin position="1"/>
        <end position="23"/>
    </location>
</feature>